<dbReference type="SUPFAM" id="SSF46565">
    <property type="entry name" value="Chaperone J-domain"/>
    <property type="match status" value="1"/>
</dbReference>
<protein>
    <submittedName>
        <fullName evidence="3">Unannotated protein</fullName>
    </submittedName>
</protein>
<organism evidence="3">
    <name type="scientific">freshwater metagenome</name>
    <dbReference type="NCBI Taxonomy" id="449393"/>
    <lineage>
        <taxon>unclassified sequences</taxon>
        <taxon>metagenomes</taxon>
        <taxon>ecological metagenomes</taxon>
    </lineage>
</organism>
<dbReference type="CDD" id="cd06257">
    <property type="entry name" value="DnaJ"/>
    <property type="match status" value="1"/>
</dbReference>
<evidence type="ECO:0000313" key="3">
    <source>
        <dbReference type="EMBL" id="CAB4874725.1"/>
    </source>
</evidence>
<feature type="domain" description="J" evidence="2">
    <location>
        <begin position="5"/>
        <end position="67"/>
    </location>
</feature>
<name>A0A6J7E0I4_9ZZZZ</name>
<dbReference type="InterPro" id="IPR036869">
    <property type="entry name" value="J_dom_sf"/>
</dbReference>
<feature type="region of interest" description="Disordered" evidence="1">
    <location>
        <begin position="59"/>
        <end position="98"/>
    </location>
</feature>
<evidence type="ECO:0000259" key="2">
    <source>
        <dbReference type="PROSITE" id="PS50076"/>
    </source>
</evidence>
<gene>
    <name evidence="3" type="ORF">UFOPK3376_01055</name>
</gene>
<sequence length="195" mass="20721">MTAPDPFELLGLDRAASLAEVRVARRRLAFDRHPDRGGNADDMRVLNAAFDAAVGHLTGRRPLPEAPVGATSTPDPATTSPTAAAGRPTPGQHRSGRVQHDVPSFVVAALPAEAFEALLVVTSWVGEVLVDDPPYVLEVHLREPAECWCRLDLVPDAGASTVSITVAPSGDGAPPLLDDVRDMWVQNLNQPGVFE</sequence>
<evidence type="ECO:0000256" key="1">
    <source>
        <dbReference type="SAM" id="MobiDB-lite"/>
    </source>
</evidence>
<feature type="compositionally biased region" description="Low complexity" evidence="1">
    <location>
        <begin position="69"/>
        <end position="91"/>
    </location>
</feature>
<reference evidence="3" key="1">
    <citation type="submission" date="2020-05" db="EMBL/GenBank/DDBJ databases">
        <authorList>
            <person name="Chiriac C."/>
            <person name="Salcher M."/>
            <person name="Ghai R."/>
            <person name="Kavagutti S V."/>
        </authorList>
    </citation>
    <scope>NUCLEOTIDE SEQUENCE</scope>
</reference>
<dbReference type="EMBL" id="CAFBLP010000020">
    <property type="protein sequence ID" value="CAB4874725.1"/>
    <property type="molecule type" value="Genomic_DNA"/>
</dbReference>
<accession>A0A6J7E0I4</accession>
<dbReference type="PROSITE" id="PS50076">
    <property type="entry name" value="DNAJ_2"/>
    <property type="match status" value="1"/>
</dbReference>
<dbReference type="Gene3D" id="1.10.287.110">
    <property type="entry name" value="DnaJ domain"/>
    <property type="match status" value="1"/>
</dbReference>
<proteinExistence type="predicted"/>
<dbReference type="InterPro" id="IPR001623">
    <property type="entry name" value="DnaJ_domain"/>
</dbReference>
<dbReference type="AlphaFoldDB" id="A0A6J7E0I4"/>